<dbReference type="AlphaFoldDB" id="A0A939SQ71"/>
<dbReference type="Proteomes" id="UP000664620">
    <property type="component" value="Unassembled WGS sequence"/>
</dbReference>
<accession>A0A939SQ71</accession>
<dbReference type="EMBL" id="JAGETO010000053">
    <property type="protein sequence ID" value="MBO2029347.1"/>
    <property type="molecule type" value="Genomic_DNA"/>
</dbReference>
<name>A0A939SQ71_KLEPN</name>
<sequence>MMQQTPGGNHLIQTETGATVARRGLHVQHHLSRRRSLFSVMSPAAGAPACFIAMNIRQVISEHDGLCIVSTRLDLGVAQAKKLVHFTKHQKDSDHER</sequence>
<protein>
    <submittedName>
        <fullName evidence="1">Uncharacterized protein</fullName>
    </submittedName>
</protein>
<reference evidence="1" key="1">
    <citation type="submission" date="2021-03" db="EMBL/GenBank/DDBJ databases">
        <title>Molecular epidemiology and mechanisms of colistin and carbapenem resistance in Enterobacteriaceae from clinical isolates, the environment and porcine samples in Pretoria, South Africa.</title>
        <authorList>
            <person name="Bogoshi D."/>
            <person name="Mbelle N.M."/>
            <person name="Naidoo V."/>
            <person name="Osei Sekyere J."/>
        </authorList>
    </citation>
    <scope>NUCLEOTIDE SEQUENCE</scope>
    <source>
        <strain evidence="1">C034</strain>
    </source>
</reference>
<evidence type="ECO:0000313" key="2">
    <source>
        <dbReference type="Proteomes" id="UP000664620"/>
    </source>
</evidence>
<proteinExistence type="predicted"/>
<evidence type="ECO:0000313" key="1">
    <source>
        <dbReference type="EMBL" id="MBO2029347.1"/>
    </source>
</evidence>
<comment type="caution">
    <text evidence="1">The sequence shown here is derived from an EMBL/GenBank/DDBJ whole genome shotgun (WGS) entry which is preliminary data.</text>
</comment>
<organism evidence="1 2">
    <name type="scientific">Klebsiella pneumoniae</name>
    <dbReference type="NCBI Taxonomy" id="573"/>
    <lineage>
        <taxon>Bacteria</taxon>
        <taxon>Pseudomonadati</taxon>
        <taxon>Pseudomonadota</taxon>
        <taxon>Gammaproteobacteria</taxon>
        <taxon>Enterobacterales</taxon>
        <taxon>Enterobacteriaceae</taxon>
        <taxon>Klebsiella/Raoultella group</taxon>
        <taxon>Klebsiella</taxon>
        <taxon>Klebsiella pneumoniae complex</taxon>
    </lineage>
</organism>
<gene>
    <name evidence="1" type="ORF">J4734_15140</name>
</gene>